<reference evidence="1" key="1">
    <citation type="journal article" date="2023" name="Mol. Phylogenet. Evol.">
        <title>Genome-scale phylogeny and comparative genomics of the fungal order Sordariales.</title>
        <authorList>
            <person name="Hensen N."/>
            <person name="Bonometti L."/>
            <person name="Westerberg I."/>
            <person name="Brannstrom I.O."/>
            <person name="Guillou S."/>
            <person name="Cros-Aarteil S."/>
            <person name="Calhoun S."/>
            <person name="Haridas S."/>
            <person name="Kuo A."/>
            <person name="Mondo S."/>
            <person name="Pangilinan J."/>
            <person name="Riley R."/>
            <person name="LaButti K."/>
            <person name="Andreopoulos B."/>
            <person name="Lipzen A."/>
            <person name="Chen C."/>
            <person name="Yan M."/>
            <person name="Daum C."/>
            <person name="Ng V."/>
            <person name="Clum A."/>
            <person name="Steindorff A."/>
            <person name="Ohm R.A."/>
            <person name="Martin F."/>
            <person name="Silar P."/>
            <person name="Natvig D.O."/>
            <person name="Lalanne C."/>
            <person name="Gautier V."/>
            <person name="Ament-Velasquez S.L."/>
            <person name="Kruys A."/>
            <person name="Hutchinson M.I."/>
            <person name="Powell A.J."/>
            <person name="Barry K."/>
            <person name="Miller A.N."/>
            <person name="Grigoriev I.V."/>
            <person name="Debuchy R."/>
            <person name="Gladieux P."/>
            <person name="Hiltunen Thoren M."/>
            <person name="Johannesson H."/>
        </authorList>
    </citation>
    <scope>NUCLEOTIDE SEQUENCE</scope>
    <source>
        <strain evidence="1">SMH4131-1</strain>
    </source>
</reference>
<evidence type="ECO:0000313" key="2">
    <source>
        <dbReference type="Proteomes" id="UP001286456"/>
    </source>
</evidence>
<gene>
    <name evidence="1" type="ORF">B0T19DRAFT_81332</name>
</gene>
<dbReference type="Proteomes" id="UP001286456">
    <property type="component" value="Unassembled WGS sequence"/>
</dbReference>
<sequence length="89" mass="9141">MGIPCAQRSRLVKVLAKPLSDVLGGVASGAFMRIRGYINPGTGELTLDAVGSGGMFSSGNGAYLSSGNALSVSLTVCRQTGSSRWIYAE</sequence>
<dbReference type="AlphaFoldDB" id="A0AAE0J721"/>
<dbReference type="EMBL" id="JAUEPO010000001">
    <property type="protein sequence ID" value="KAK3337720.1"/>
    <property type="molecule type" value="Genomic_DNA"/>
</dbReference>
<reference evidence="1" key="2">
    <citation type="submission" date="2023-06" db="EMBL/GenBank/DDBJ databases">
        <authorList>
            <consortium name="Lawrence Berkeley National Laboratory"/>
            <person name="Haridas S."/>
            <person name="Hensen N."/>
            <person name="Bonometti L."/>
            <person name="Westerberg I."/>
            <person name="Brannstrom I.O."/>
            <person name="Guillou S."/>
            <person name="Cros-Aarteil S."/>
            <person name="Calhoun S."/>
            <person name="Kuo A."/>
            <person name="Mondo S."/>
            <person name="Pangilinan J."/>
            <person name="Riley R."/>
            <person name="Labutti K."/>
            <person name="Andreopoulos B."/>
            <person name="Lipzen A."/>
            <person name="Chen C."/>
            <person name="Yanf M."/>
            <person name="Daum C."/>
            <person name="Ng V."/>
            <person name="Clum A."/>
            <person name="Steindorff A."/>
            <person name="Ohm R."/>
            <person name="Martin F."/>
            <person name="Silar P."/>
            <person name="Natvig D."/>
            <person name="Lalanne C."/>
            <person name="Gautier V."/>
            <person name="Ament-Velasquez S.L."/>
            <person name="Kruys A."/>
            <person name="Hutchinson M.I."/>
            <person name="Powell A.J."/>
            <person name="Barry K."/>
            <person name="Miller A.N."/>
            <person name="Grigoriev I.V."/>
            <person name="Debuchy R."/>
            <person name="Gladieux P."/>
            <person name="Thoren M.H."/>
            <person name="Johannesson H."/>
        </authorList>
    </citation>
    <scope>NUCLEOTIDE SEQUENCE</scope>
    <source>
        <strain evidence="1">SMH4131-1</strain>
    </source>
</reference>
<organism evidence="1 2">
    <name type="scientific">Cercophora scortea</name>
    <dbReference type="NCBI Taxonomy" id="314031"/>
    <lineage>
        <taxon>Eukaryota</taxon>
        <taxon>Fungi</taxon>
        <taxon>Dikarya</taxon>
        <taxon>Ascomycota</taxon>
        <taxon>Pezizomycotina</taxon>
        <taxon>Sordariomycetes</taxon>
        <taxon>Sordariomycetidae</taxon>
        <taxon>Sordariales</taxon>
        <taxon>Lasiosphaeriaceae</taxon>
        <taxon>Cercophora</taxon>
    </lineage>
</organism>
<comment type="caution">
    <text evidence="1">The sequence shown here is derived from an EMBL/GenBank/DDBJ whole genome shotgun (WGS) entry which is preliminary data.</text>
</comment>
<protein>
    <submittedName>
        <fullName evidence="1">Uncharacterized protein</fullName>
    </submittedName>
</protein>
<keyword evidence="2" id="KW-1185">Reference proteome</keyword>
<proteinExistence type="predicted"/>
<accession>A0AAE0J721</accession>
<evidence type="ECO:0000313" key="1">
    <source>
        <dbReference type="EMBL" id="KAK3337720.1"/>
    </source>
</evidence>
<name>A0AAE0J721_9PEZI</name>